<dbReference type="WBParaSite" id="Minc3s00337g10465">
    <property type="protein sequence ID" value="Minc3s00337g10465"/>
    <property type="gene ID" value="Minc3s00337g10465"/>
</dbReference>
<feature type="compositionally biased region" description="Basic residues" evidence="1">
    <location>
        <begin position="167"/>
        <end position="184"/>
    </location>
</feature>
<dbReference type="AlphaFoldDB" id="A0A914L8E0"/>
<evidence type="ECO:0000313" key="3">
    <source>
        <dbReference type="WBParaSite" id="Minc3s00337g10465"/>
    </source>
</evidence>
<organism evidence="2 3">
    <name type="scientific">Meloidogyne incognita</name>
    <name type="common">Southern root-knot nematode worm</name>
    <name type="synonym">Oxyuris incognita</name>
    <dbReference type="NCBI Taxonomy" id="6306"/>
    <lineage>
        <taxon>Eukaryota</taxon>
        <taxon>Metazoa</taxon>
        <taxon>Ecdysozoa</taxon>
        <taxon>Nematoda</taxon>
        <taxon>Chromadorea</taxon>
        <taxon>Rhabditida</taxon>
        <taxon>Tylenchina</taxon>
        <taxon>Tylenchomorpha</taxon>
        <taxon>Tylenchoidea</taxon>
        <taxon>Meloidogynidae</taxon>
        <taxon>Meloidogyninae</taxon>
        <taxon>Meloidogyne</taxon>
        <taxon>Meloidogyne incognita group</taxon>
    </lineage>
</organism>
<sequence length="207" mass="22950">MLNWWNTEGQNSSTIHPEDVLHHLRAPPSTPLRSAAVSPVGGSPVRDFEHSSYGATFNQFGHPTFGPNHVESAPEYDASEWFPSSGGTSFAPSAVNSPTHPNMPTSLHHQNFINEDIHGYYSQQLEDESNDGDSSYVSNNLDNEFDETDTGAHHSVNMMPGPSSTSAHRKGKKHNPKQSPKKSQRTSSPSKSKNVRRHRHLYQPQNN</sequence>
<reference evidence="3" key="1">
    <citation type="submission" date="2022-11" db="UniProtKB">
        <authorList>
            <consortium name="WormBaseParasite"/>
        </authorList>
    </citation>
    <scope>IDENTIFICATION</scope>
</reference>
<protein>
    <submittedName>
        <fullName evidence="3">Uncharacterized protein</fullName>
    </submittedName>
</protein>
<feature type="compositionally biased region" description="Polar residues" evidence="1">
    <location>
        <begin position="132"/>
        <end position="142"/>
    </location>
</feature>
<evidence type="ECO:0000313" key="2">
    <source>
        <dbReference type="Proteomes" id="UP000887563"/>
    </source>
</evidence>
<name>A0A914L8E0_MELIC</name>
<proteinExistence type="predicted"/>
<accession>A0A914L8E0</accession>
<evidence type="ECO:0000256" key="1">
    <source>
        <dbReference type="SAM" id="MobiDB-lite"/>
    </source>
</evidence>
<dbReference type="Proteomes" id="UP000887563">
    <property type="component" value="Unplaced"/>
</dbReference>
<feature type="region of interest" description="Disordered" evidence="1">
    <location>
        <begin position="87"/>
        <end position="108"/>
    </location>
</feature>
<keyword evidence="2" id="KW-1185">Reference proteome</keyword>
<feature type="region of interest" description="Disordered" evidence="1">
    <location>
        <begin position="125"/>
        <end position="207"/>
    </location>
</feature>